<dbReference type="KEGG" id="madi:A7U43_03535"/>
<dbReference type="STRING" id="1682113.A7U43_03535"/>
<evidence type="ECO:0000256" key="1">
    <source>
        <dbReference type="SAM" id="MobiDB-lite"/>
    </source>
</evidence>
<sequence>MREARVADGARHGRHAESALCKQITRPDHPLFLDELVGRASRDLTELTGERGRTQAEKSGQIGDRQRLGKVLGDVVGGHRDRSGGDLAVGDAHQTHRRVALQDPVDHLLQIQGSKDLSIRGQRQRAQKPDDTAHQHTVERCHDAALAVIVMFKGAVAQHHVGRHLSHERGVDIQPEAQARSVGRSREGPTSTVGPLTDHHTIKSVIAMGHDADGDRTCAAPVG</sequence>
<feature type="region of interest" description="Disordered" evidence="1">
    <location>
        <begin position="112"/>
        <end position="137"/>
    </location>
</feature>
<proteinExistence type="predicted"/>
<keyword evidence="3" id="KW-1185">Reference proteome</keyword>
<feature type="compositionally biased region" description="Basic and acidic residues" evidence="1">
    <location>
        <begin position="127"/>
        <end position="137"/>
    </location>
</feature>
<accession>A0A172UHW0</accession>
<feature type="region of interest" description="Disordered" evidence="1">
    <location>
        <begin position="165"/>
        <end position="198"/>
    </location>
</feature>
<dbReference type="EMBL" id="CP015596">
    <property type="protein sequence ID" value="ANE78531.1"/>
    <property type="molecule type" value="Genomic_DNA"/>
</dbReference>
<organism evidence="2 3">
    <name type="scientific">Mycobacterium adipatum</name>
    <dbReference type="NCBI Taxonomy" id="1682113"/>
    <lineage>
        <taxon>Bacteria</taxon>
        <taxon>Bacillati</taxon>
        <taxon>Actinomycetota</taxon>
        <taxon>Actinomycetes</taxon>
        <taxon>Mycobacteriales</taxon>
        <taxon>Mycobacteriaceae</taxon>
        <taxon>Mycobacterium</taxon>
    </lineage>
</organism>
<name>A0A172UHW0_9MYCO</name>
<dbReference type="Proteomes" id="UP000077143">
    <property type="component" value="Chromosome"/>
</dbReference>
<protein>
    <submittedName>
        <fullName evidence="2">Uncharacterized protein</fullName>
    </submittedName>
</protein>
<reference evidence="2 3" key="1">
    <citation type="submission" date="2016-05" db="EMBL/GenBank/DDBJ databases">
        <title>Complete genome sequence of a phthalic acid esters degrading Mycobacterium sp. YC-RL4.</title>
        <authorList>
            <person name="Ren L."/>
            <person name="Fan S."/>
            <person name="Ruth N."/>
            <person name="Jia Y."/>
            <person name="Wang J."/>
            <person name="Qiao C."/>
        </authorList>
    </citation>
    <scope>NUCLEOTIDE SEQUENCE [LARGE SCALE GENOMIC DNA]</scope>
    <source>
        <strain evidence="2 3">YC-RL4</strain>
    </source>
</reference>
<evidence type="ECO:0000313" key="3">
    <source>
        <dbReference type="Proteomes" id="UP000077143"/>
    </source>
</evidence>
<evidence type="ECO:0000313" key="2">
    <source>
        <dbReference type="EMBL" id="ANE78531.1"/>
    </source>
</evidence>
<dbReference type="AlphaFoldDB" id="A0A172UHW0"/>
<gene>
    <name evidence="2" type="ORF">A7U43_03535</name>
</gene>